<protein>
    <submittedName>
        <fullName evidence="1">Uncharacterized protein</fullName>
    </submittedName>
</protein>
<proteinExistence type="predicted"/>
<dbReference type="Proteomes" id="UP001164929">
    <property type="component" value="Chromosome 3"/>
</dbReference>
<dbReference type="AlphaFoldDB" id="A0AAD6R8U1"/>
<accession>A0AAD6R8U1</accession>
<evidence type="ECO:0000313" key="2">
    <source>
        <dbReference type="Proteomes" id="UP001164929"/>
    </source>
</evidence>
<comment type="caution">
    <text evidence="1">The sequence shown here is derived from an EMBL/GenBank/DDBJ whole genome shotgun (WGS) entry which is preliminary data.</text>
</comment>
<organism evidence="1 2">
    <name type="scientific">Populus alba x Populus x berolinensis</name>
    <dbReference type="NCBI Taxonomy" id="444605"/>
    <lineage>
        <taxon>Eukaryota</taxon>
        <taxon>Viridiplantae</taxon>
        <taxon>Streptophyta</taxon>
        <taxon>Embryophyta</taxon>
        <taxon>Tracheophyta</taxon>
        <taxon>Spermatophyta</taxon>
        <taxon>Magnoliopsida</taxon>
        <taxon>eudicotyledons</taxon>
        <taxon>Gunneridae</taxon>
        <taxon>Pentapetalae</taxon>
        <taxon>rosids</taxon>
        <taxon>fabids</taxon>
        <taxon>Malpighiales</taxon>
        <taxon>Salicaceae</taxon>
        <taxon>Saliceae</taxon>
        <taxon>Populus</taxon>
    </lineage>
</organism>
<keyword evidence="2" id="KW-1185">Reference proteome</keyword>
<reference evidence="1" key="1">
    <citation type="journal article" date="2023" name="Mol. Ecol. Resour.">
        <title>Chromosome-level genome assembly of a triploid poplar Populus alba 'Berolinensis'.</title>
        <authorList>
            <person name="Chen S."/>
            <person name="Yu Y."/>
            <person name="Wang X."/>
            <person name="Wang S."/>
            <person name="Zhang T."/>
            <person name="Zhou Y."/>
            <person name="He R."/>
            <person name="Meng N."/>
            <person name="Wang Y."/>
            <person name="Liu W."/>
            <person name="Liu Z."/>
            <person name="Liu J."/>
            <person name="Guo Q."/>
            <person name="Huang H."/>
            <person name="Sederoff R.R."/>
            <person name="Wang G."/>
            <person name="Qu G."/>
            <person name="Chen S."/>
        </authorList>
    </citation>
    <scope>NUCLEOTIDE SEQUENCE</scope>
    <source>
        <strain evidence="1">SC-2020</strain>
    </source>
</reference>
<evidence type="ECO:0000313" key="1">
    <source>
        <dbReference type="EMBL" id="KAJ7004519.1"/>
    </source>
</evidence>
<name>A0AAD6R8U1_9ROSI</name>
<dbReference type="EMBL" id="JAQIZT010000003">
    <property type="protein sequence ID" value="KAJ7004519.1"/>
    <property type="molecule type" value="Genomic_DNA"/>
</dbReference>
<gene>
    <name evidence="1" type="ORF">NC653_009384</name>
</gene>
<sequence>MGQIRCRDKRPFNKREALAWYF</sequence>